<dbReference type="Proteomes" id="UP000192223">
    <property type="component" value="Unplaced"/>
</dbReference>
<organism evidence="3 4">
    <name type="scientific">Agrilus planipennis</name>
    <name type="common">Emerald ash borer</name>
    <name type="synonym">Agrilus marcopoli</name>
    <dbReference type="NCBI Taxonomy" id="224129"/>
    <lineage>
        <taxon>Eukaryota</taxon>
        <taxon>Metazoa</taxon>
        <taxon>Ecdysozoa</taxon>
        <taxon>Arthropoda</taxon>
        <taxon>Hexapoda</taxon>
        <taxon>Insecta</taxon>
        <taxon>Pterygota</taxon>
        <taxon>Neoptera</taxon>
        <taxon>Endopterygota</taxon>
        <taxon>Coleoptera</taxon>
        <taxon>Polyphaga</taxon>
        <taxon>Elateriformia</taxon>
        <taxon>Buprestoidea</taxon>
        <taxon>Buprestidae</taxon>
        <taxon>Agrilinae</taxon>
        <taxon>Agrilus</taxon>
    </lineage>
</organism>
<dbReference type="GeneID" id="108738397"/>
<sequence length="477" mass="55685">MRFPYIINQNTNIEYTPSPQSLELLTEIGKKIISEDFHWNDEFCPTLVDFCVKAICGFFKDHPLLNQLPCQDRHHLLELLPTDLPLELVVPLIDDEIYWERRYIDKYKMPLTRRKAHWIWKHSFIERYMQEVIEGAEPQYHDEENMQDITQLCAPFVKKLIITQLKAWKPPLTWEPEDIPEIWPIEHINFQHVISKLENIEELDIVFGMNNLSEEKFSWNLFKLSVEDARNLGLSVLSLQNIHTLRIHRSRIENFHAQALMQCLLQNETLVELDLSHDHIGDHGAKCIAKLMTVHPKLNILKLTNNFIGQEGAEAIGFALLQETCCPLVLLDMRLNPLKHDGAMGILRSLVRGEKPKELSLASCEIEDVTAMRVGQMMCLNHTLEFLDVSSNWLGDEGGEAILRCLMNNRTLKNIDLRETYIPKETLVLIQRLLKRNQLGLEEIDLYVTEEEEECEEEEEEEEEEEVAVEDEEDEED</sequence>
<dbReference type="STRING" id="224129.A0A1W4X4J4"/>
<dbReference type="AlphaFoldDB" id="A0A1W4X4J4"/>
<gene>
    <name evidence="4" type="primary">LOC108738397</name>
</gene>
<dbReference type="RefSeq" id="XP_018327298.1">
    <property type="nucleotide sequence ID" value="XM_018471796.1"/>
</dbReference>
<evidence type="ECO:0000313" key="4">
    <source>
        <dbReference type="RefSeq" id="XP_018327298.1"/>
    </source>
</evidence>
<evidence type="ECO:0000256" key="2">
    <source>
        <dbReference type="SAM" id="MobiDB-lite"/>
    </source>
</evidence>
<dbReference type="InterPro" id="IPR032675">
    <property type="entry name" value="LRR_dom_sf"/>
</dbReference>
<dbReference type="SMART" id="SM00368">
    <property type="entry name" value="LRR_RI"/>
    <property type="match status" value="4"/>
</dbReference>
<dbReference type="PANTHER" id="PTHR24111:SF0">
    <property type="entry name" value="LEUCINE-RICH REPEAT-CONTAINING PROTEIN"/>
    <property type="match status" value="1"/>
</dbReference>
<dbReference type="FunCoup" id="A0A1W4X4J4">
    <property type="interactions" value="14"/>
</dbReference>
<evidence type="ECO:0000256" key="1">
    <source>
        <dbReference type="ARBA" id="ARBA00022737"/>
    </source>
</evidence>
<keyword evidence="1" id="KW-0677">Repeat</keyword>
<dbReference type="InParanoid" id="A0A1W4X4J4"/>
<name>A0A1W4X4J4_AGRPL</name>
<accession>A0A1W4X4J4</accession>
<dbReference type="SUPFAM" id="SSF52047">
    <property type="entry name" value="RNI-like"/>
    <property type="match status" value="1"/>
</dbReference>
<dbReference type="Pfam" id="PF13516">
    <property type="entry name" value="LRR_6"/>
    <property type="match status" value="3"/>
</dbReference>
<dbReference type="InterPro" id="IPR001611">
    <property type="entry name" value="Leu-rich_rpt"/>
</dbReference>
<keyword evidence="3" id="KW-1185">Reference proteome</keyword>
<proteinExistence type="predicted"/>
<dbReference type="InterPro" id="IPR052201">
    <property type="entry name" value="LRR-containing_regulator"/>
</dbReference>
<feature type="region of interest" description="Disordered" evidence="2">
    <location>
        <begin position="450"/>
        <end position="477"/>
    </location>
</feature>
<dbReference type="OrthoDB" id="341587at2759"/>
<evidence type="ECO:0000313" key="3">
    <source>
        <dbReference type="Proteomes" id="UP000192223"/>
    </source>
</evidence>
<dbReference type="KEGG" id="apln:108738397"/>
<protein>
    <submittedName>
        <fullName evidence="4">Dynein regulatory complex subunit 5</fullName>
    </submittedName>
</protein>
<reference evidence="4" key="1">
    <citation type="submission" date="2025-08" db="UniProtKB">
        <authorList>
            <consortium name="RefSeq"/>
        </authorList>
    </citation>
    <scope>IDENTIFICATION</scope>
    <source>
        <tissue evidence="4">Entire body</tissue>
    </source>
</reference>
<dbReference type="Gene3D" id="3.80.10.10">
    <property type="entry name" value="Ribonuclease Inhibitor"/>
    <property type="match status" value="1"/>
</dbReference>
<dbReference type="PANTHER" id="PTHR24111">
    <property type="entry name" value="LEUCINE-RICH REPEAT-CONTAINING PROTEIN 34"/>
    <property type="match status" value="1"/>
</dbReference>